<dbReference type="InterPro" id="IPR003718">
    <property type="entry name" value="OsmC/Ohr_fam"/>
</dbReference>
<accession>G9XQ92</accession>
<gene>
    <name evidence="1" type="ORF">HMPREF0322_03138</name>
</gene>
<proteinExistence type="predicted"/>
<dbReference type="Gene3D" id="3.30.300.20">
    <property type="match status" value="1"/>
</dbReference>
<protein>
    <submittedName>
        <fullName evidence="1">OsmC-like protein</fullName>
    </submittedName>
</protein>
<evidence type="ECO:0000313" key="2">
    <source>
        <dbReference type="Proteomes" id="UP000004416"/>
    </source>
</evidence>
<dbReference type="AlphaFoldDB" id="G9XQ92"/>
<dbReference type="InterPro" id="IPR015946">
    <property type="entry name" value="KH_dom-like_a/b"/>
</dbReference>
<dbReference type="HOGENOM" id="CLU_114057_1_2_9"/>
<dbReference type="Proteomes" id="UP000004416">
    <property type="component" value="Unassembled WGS sequence"/>
</dbReference>
<comment type="caution">
    <text evidence="1">The sequence shown here is derived from an EMBL/GenBank/DDBJ whole genome shotgun (WGS) entry which is preliminary data.</text>
</comment>
<sequence>MGGMGMAKVVVKWEENMNFRGYDSGQRDVLMDASAIYGGSDKGIRPMELLLITLGGCASIEIGNVLNKMRISYEQFDVEVEGERADTVPQVFTSISLRFIVKCNNLFKEKLEKALRLGEDYCSVANMIKESCPIKMSYNLNGIDYSL</sequence>
<dbReference type="PANTHER" id="PTHR34352">
    <property type="entry name" value="PROTEIN YHFA"/>
    <property type="match status" value="1"/>
</dbReference>
<organism evidence="1 2">
    <name type="scientific">Desulfitobacterium hafniense DP7</name>
    <dbReference type="NCBI Taxonomy" id="537010"/>
    <lineage>
        <taxon>Bacteria</taxon>
        <taxon>Bacillati</taxon>
        <taxon>Bacillota</taxon>
        <taxon>Clostridia</taxon>
        <taxon>Eubacteriales</taxon>
        <taxon>Desulfitobacteriaceae</taxon>
        <taxon>Desulfitobacterium</taxon>
    </lineage>
</organism>
<dbReference type="Pfam" id="PF02566">
    <property type="entry name" value="OsmC"/>
    <property type="match status" value="1"/>
</dbReference>
<dbReference type="PANTHER" id="PTHR34352:SF1">
    <property type="entry name" value="PROTEIN YHFA"/>
    <property type="match status" value="1"/>
</dbReference>
<dbReference type="InterPro" id="IPR036102">
    <property type="entry name" value="OsmC/Ohrsf"/>
</dbReference>
<dbReference type="EMBL" id="AFZX01000086">
    <property type="protein sequence ID" value="EHL06052.1"/>
    <property type="molecule type" value="Genomic_DNA"/>
</dbReference>
<dbReference type="PATRIC" id="fig|537010.4.peg.2934"/>
<reference evidence="1 2" key="1">
    <citation type="submission" date="2011-08" db="EMBL/GenBank/DDBJ databases">
        <authorList>
            <person name="Weinstock G."/>
            <person name="Sodergren E."/>
            <person name="Clifton S."/>
            <person name="Fulton L."/>
            <person name="Fulton B."/>
            <person name="Courtney L."/>
            <person name="Fronick C."/>
            <person name="Harrison M."/>
            <person name="Strong C."/>
            <person name="Farmer C."/>
            <person name="Delahaunty K."/>
            <person name="Markovic C."/>
            <person name="Hall O."/>
            <person name="Minx P."/>
            <person name="Tomlinson C."/>
            <person name="Mitreva M."/>
            <person name="Hou S."/>
            <person name="Chen J."/>
            <person name="Wollam A."/>
            <person name="Pepin K.H."/>
            <person name="Johnson M."/>
            <person name="Bhonagiri V."/>
            <person name="Zhang X."/>
            <person name="Suruliraj S."/>
            <person name="Warren W."/>
            <person name="Chinwalla A."/>
            <person name="Mardis E.R."/>
            <person name="Wilson R.K."/>
        </authorList>
    </citation>
    <scope>NUCLEOTIDE SEQUENCE [LARGE SCALE GENOMIC DNA]</scope>
    <source>
        <strain evidence="1 2">DP7</strain>
    </source>
</reference>
<name>G9XQ92_DESHA</name>
<dbReference type="SUPFAM" id="SSF82784">
    <property type="entry name" value="OsmC-like"/>
    <property type="match status" value="1"/>
</dbReference>
<evidence type="ECO:0000313" key="1">
    <source>
        <dbReference type="EMBL" id="EHL06052.1"/>
    </source>
</evidence>